<proteinExistence type="predicted"/>
<evidence type="ECO:0000313" key="1">
    <source>
        <dbReference type="EMBL" id="RVU43781.1"/>
    </source>
</evidence>
<dbReference type="Gene3D" id="3.30.460.10">
    <property type="entry name" value="Beta Polymerase, domain 2"/>
    <property type="match status" value="1"/>
</dbReference>
<dbReference type="OrthoDB" id="9799092at2"/>
<organism evidence="1 2">
    <name type="scientific">Rubrivivax rivuli</name>
    <dbReference type="NCBI Taxonomy" id="1862385"/>
    <lineage>
        <taxon>Bacteria</taxon>
        <taxon>Pseudomonadati</taxon>
        <taxon>Pseudomonadota</taxon>
        <taxon>Betaproteobacteria</taxon>
        <taxon>Burkholderiales</taxon>
        <taxon>Sphaerotilaceae</taxon>
        <taxon>Rubrivivax</taxon>
    </lineage>
</organism>
<dbReference type="InterPro" id="IPR007344">
    <property type="entry name" value="GrpB/CoaE"/>
</dbReference>
<dbReference type="PANTHER" id="PTHR34822">
    <property type="entry name" value="GRPB DOMAIN PROTEIN (AFU_ORTHOLOGUE AFUA_1G01530)"/>
    <property type="match status" value="1"/>
</dbReference>
<name>A0A437RAH6_9BURK</name>
<evidence type="ECO:0000313" key="2">
    <source>
        <dbReference type="Proteomes" id="UP000285575"/>
    </source>
</evidence>
<accession>A0A437RAH6</accession>
<sequence length="191" mass="20155">MAALQIVEHRAAWAGEFEALRQRLQAALGPLALRIDHIGSTAVPGLCAKDVIDVQVTVATLDGEAGAAVATGLQAAGFVLHAGATADHVPPGAEAHPAAWRKQLFKNPPELRRAHIHVRVRGAANQRYALLCRDFLRAHPPTAQAYGELKRRLAAALADPAAYPEVKDPAVDLVVLAAEAWAAQRGWSGAG</sequence>
<comment type="caution">
    <text evidence="1">The sequence shown here is derived from an EMBL/GenBank/DDBJ whole genome shotgun (WGS) entry which is preliminary data.</text>
</comment>
<dbReference type="AlphaFoldDB" id="A0A437RAH6"/>
<dbReference type="InterPro" id="IPR043519">
    <property type="entry name" value="NT_sf"/>
</dbReference>
<keyword evidence="2" id="KW-1185">Reference proteome</keyword>
<dbReference type="PANTHER" id="PTHR34822:SF1">
    <property type="entry name" value="GRPB FAMILY PROTEIN"/>
    <property type="match status" value="1"/>
</dbReference>
<dbReference type="Pfam" id="PF04229">
    <property type="entry name" value="GrpB"/>
    <property type="match status" value="1"/>
</dbReference>
<protein>
    <submittedName>
        <fullName evidence="1">GrpB family protein</fullName>
    </submittedName>
</protein>
<dbReference type="Proteomes" id="UP000285575">
    <property type="component" value="Unassembled WGS sequence"/>
</dbReference>
<reference evidence="1 2" key="1">
    <citation type="submission" date="2019-01" db="EMBL/GenBank/DDBJ databases">
        <authorList>
            <person name="Chen W.-M."/>
        </authorList>
    </citation>
    <scope>NUCLEOTIDE SEQUENCE [LARGE SCALE GENOMIC DNA]</scope>
    <source>
        <strain evidence="1 2">KYPY4</strain>
    </source>
</reference>
<gene>
    <name evidence="1" type="ORF">EOE66_19100</name>
</gene>
<dbReference type="RefSeq" id="WP_128230340.1">
    <property type="nucleotide sequence ID" value="NZ_SACR01000006.1"/>
</dbReference>
<dbReference type="EMBL" id="SACR01000006">
    <property type="protein sequence ID" value="RVU43781.1"/>
    <property type="molecule type" value="Genomic_DNA"/>
</dbReference>
<dbReference type="SUPFAM" id="SSF81301">
    <property type="entry name" value="Nucleotidyltransferase"/>
    <property type="match status" value="1"/>
</dbReference>